<evidence type="ECO:0000256" key="5">
    <source>
        <dbReference type="ARBA" id="ARBA00024042"/>
    </source>
</evidence>
<feature type="compositionally biased region" description="Low complexity" evidence="6">
    <location>
        <begin position="430"/>
        <end position="464"/>
    </location>
</feature>
<dbReference type="AlphaFoldDB" id="A0A1N6GGV1"/>
<dbReference type="EMBL" id="FSRJ01000003">
    <property type="protein sequence ID" value="SIO06717.1"/>
    <property type="molecule type" value="Genomic_DNA"/>
</dbReference>
<keyword evidence="2" id="KW-0285">Flavoprotein</keyword>
<evidence type="ECO:0000256" key="4">
    <source>
        <dbReference type="ARBA" id="ARBA00023002"/>
    </source>
</evidence>
<evidence type="ECO:0000313" key="8">
    <source>
        <dbReference type="EMBL" id="SIO06717.1"/>
    </source>
</evidence>
<evidence type="ECO:0000313" key="9">
    <source>
        <dbReference type="Proteomes" id="UP000184699"/>
    </source>
</evidence>
<dbReference type="CDD" id="cd02809">
    <property type="entry name" value="alpha_hydroxyacid_oxid_FMN"/>
    <property type="match status" value="1"/>
</dbReference>
<dbReference type="OrthoDB" id="9770452at2"/>
<evidence type="ECO:0000256" key="3">
    <source>
        <dbReference type="ARBA" id="ARBA00022643"/>
    </source>
</evidence>
<dbReference type="GO" id="GO:0016614">
    <property type="term" value="F:oxidoreductase activity, acting on CH-OH group of donors"/>
    <property type="evidence" value="ECO:0007669"/>
    <property type="project" value="UniProtKB-ARBA"/>
</dbReference>
<feature type="domain" description="FMN hydroxy acid dehydrogenase" evidence="7">
    <location>
        <begin position="28"/>
        <end position="405"/>
    </location>
</feature>
<gene>
    <name evidence="8" type="ORF">SAMN05443544_2562</name>
</gene>
<feature type="region of interest" description="Disordered" evidence="6">
    <location>
        <begin position="416"/>
        <end position="464"/>
    </location>
</feature>
<dbReference type="InterPro" id="IPR013785">
    <property type="entry name" value="Aldolase_TIM"/>
</dbReference>
<evidence type="ECO:0000256" key="6">
    <source>
        <dbReference type="SAM" id="MobiDB-lite"/>
    </source>
</evidence>
<dbReference type="SUPFAM" id="SSF51395">
    <property type="entry name" value="FMN-linked oxidoreductases"/>
    <property type="match status" value="1"/>
</dbReference>
<dbReference type="GO" id="GO:0010181">
    <property type="term" value="F:FMN binding"/>
    <property type="evidence" value="ECO:0007669"/>
    <property type="project" value="InterPro"/>
</dbReference>
<dbReference type="Proteomes" id="UP000184699">
    <property type="component" value="Unassembled WGS sequence"/>
</dbReference>
<evidence type="ECO:0000256" key="2">
    <source>
        <dbReference type="ARBA" id="ARBA00022630"/>
    </source>
</evidence>
<comment type="cofactor">
    <cofactor evidence="1">
        <name>FMN</name>
        <dbReference type="ChEBI" id="CHEBI:58210"/>
    </cofactor>
</comment>
<dbReference type="PANTHER" id="PTHR10578">
    <property type="entry name" value="S -2-HYDROXY-ACID OXIDASE-RELATED"/>
    <property type="match status" value="1"/>
</dbReference>
<dbReference type="Pfam" id="PF01070">
    <property type="entry name" value="FMN_dh"/>
    <property type="match status" value="1"/>
</dbReference>
<dbReference type="PROSITE" id="PS00557">
    <property type="entry name" value="FMN_HYDROXY_ACID_DH_1"/>
    <property type="match status" value="1"/>
</dbReference>
<dbReference type="FunFam" id="3.20.20.70:FF:000029">
    <property type="entry name" value="L-lactate dehydrogenase"/>
    <property type="match status" value="1"/>
</dbReference>
<proteinExistence type="inferred from homology"/>
<dbReference type="RefSeq" id="WP_074260698.1">
    <property type="nucleotide sequence ID" value="NZ_FSRJ01000003.1"/>
</dbReference>
<dbReference type="InterPro" id="IPR037396">
    <property type="entry name" value="FMN_HAD"/>
</dbReference>
<reference evidence="9" key="1">
    <citation type="submission" date="2016-11" db="EMBL/GenBank/DDBJ databases">
        <authorList>
            <person name="Varghese N."/>
            <person name="Submissions S."/>
        </authorList>
    </citation>
    <scope>NUCLEOTIDE SEQUENCE [LARGE SCALE GENOMIC DNA]</scope>
    <source>
        <strain evidence="9">DSM 8595</strain>
    </source>
</reference>
<comment type="similarity">
    <text evidence="5">Belongs to the FMN-dependent alpha-hydroxy acid dehydrogenase family.</text>
</comment>
<name>A0A1N6GGV1_9MICO</name>
<organism evidence="8 9">
    <name type="scientific">Agromyces cerinus subsp. cerinus</name>
    <dbReference type="NCBI Taxonomy" id="232089"/>
    <lineage>
        <taxon>Bacteria</taxon>
        <taxon>Bacillati</taxon>
        <taxon>Actinomycetota</taxon>
        <taxon>Actinomycetes</taxon>
        <taxon>Micrococcales</taxon>
        <taxon>Microbacteriaceae</taxon>
        <taxon>Agromyces</taxon>
    </lineage>
</organism>
<protein>
    <submittedName>
        <fullName evidence="8">L-lactate dehydrogenase (Cytochrome)</fullName>
    </submittedName>
</protein>
<dbReference type="Gene3D" id="3.20.20.70">
    <property type="entry name" value="Aldolase class I"/>
    <property type="match status" value="1"/>
</dbReference>
<dbReference type="InterPro" id="IPR008259">
    <property type="entry name" value="FMN_hydac_DH_AS"/>
</dbReference>
<keyword evidence="9" id="KW-1185">Reference proteome</keyword>
<evidence type="ECO:0000259" key="7">
    <source>
        <dbReference type="PROSITE" id="PS51349"/>
    </source>
</evidence>
<sequence length="464" mass="49859">MVQRQFPNPKELAELMRFKAPTLNAKQRRLDKALTIADLRDIAKRRTPKAPFDYTEGAAEGEISLKRARQAFEDIEFHPAILRNVPEVDMSREVLGGPTALPFGIAPTGFTRMMQTEGETAGAGAAGAAGIPFTLSTMGTTSIEDVKAANPNGRNWFQLYVMRDREKSYELVRRAAAAGFDTLFFTVDTPVAGARLRDTRNGFSIPPQLTPATVVNAIPRPEWWINFLTTPKLEFASLSSTGGTVGELIDGMFDPTISFDDLETIRAMWPGKIVVKGVQTVQDAQILAGKGVDGIVLSNHGGRQLDRAPIPFHLLPHVVREVGSDMEVHLDTGIMSGADIVASVALGARFTLIGRAYLYGLMAGGREGVDKTISILSTQIARTMKLLEVSTLDELGPQHVTQLSRFTALPKPMTDAAEQAVSAKPKTVRAPRAAGSAAKSAASSSTRAAKPASTKAAKPAAVKQ</sequence>
<dbReference type="STRING" id="232089.SAMN05443544_2562"/>
<dbReference type="InterPro" id="IPR000262">
    <property type="entry name" value="FMN-dep_DH"/>
</dbReference>
<dbReference type="PANTHER" id="PTHR10578:SF107">
    <property type="entry name" value="2-HYDROXYACID OXIDASE 1"/>
    <property type="match status" value="1"/>
</dbReference>
<dbReference type="PROSITE" id="PS51349">
    <property type="entry name" value="FMN_HYDROXY_ACID_DH_2"/>
    <property type="match status" value="1"/>
</dbReference>
<keyword evidence="3" id="KW-0288">FMN</keyword>
<accession>A0A1N6GGV1</accession>
<evidence type="ECO:0000256" key="1">
    <source>
        <dbReference type="ARBA" id="ARBA00001917"/>
    </source>
</evidence>
<dbReference type="InterPro" id="IPR012133">
    <property type="entry name" value="Alpha-hydoxy_acid_DH_FMN"/>
</dbReference>
<keyword evidence="4" id="KW-0560">Oxidoreductase</keyword>